<feature type="compositionally biased region" description="Basic residues" evidence="1">
    <location>
        <begin position="71"/>
        <end position="83"/>
    </location>
</feature>
<reference evidence="2" key="1">
    <citation type="journal article" date="2015" name="Nature">
        <title>Complex archaea that bridge the gap between prokaryotes and eukaryotes.</title>
        <authorList>
            <person name="Spang A."/>
            <person name="Saw J.H."/>
            <person name="Jorgensen S.L."/>
            <person name="Zaremba-Niedzwiedzka K."/>
            <person name="Martijn J."/>
            <person name="Lind A.E."/>
            <person name="van Eijk R."/>
            <person name="Schleper C."/>
            <person name="Guy L."/>
            <person name="Ettema T.J."/>
        </authorList>
    </citation>
    <scope>NUCLEOTIDE SEQUENCE</scope>
</reference>
<name>A0A0F9I6S6_9ZZZZ</name>
<evidence type="ECO:0000256" key="1">
    <source>
        <dbReference type="SAM" id="MobiDB-lite"/>
    </source>
</evidence>
<organism evidence="2">
    <name type="scientific">marine sediment metagenome</name>
    <dbReference type="NCBI Taxonomy" id="412755"/>
    <lineage>
        <taxon>unclassified sequences</taxon>
        <taxon>metagenomes</taxon>
        <taxon>ecological metagenomes</taxon>
    </lineage>
</organism>
<comment type="caution">
    <text evidence="2">The sequence shown here is derived from an EMBL/GenBank/DDBJ whole genome shotgun (WGS) entry which is preliminary data.</text>
</comment>
<evidence type="ECO:0000313" key="2">
    <source>
        <dbReference type="EMBL" id="KKM23316.1"/>
    </source>
</evidence>
<gene>
    <name evidence="2" type="ORF">LCGC14_1616410</name>
</gene>
<feature type="region of interest" description="Disordered" evidence="1">
    <location>
        <begin position="46"/>
        <end position="83"/>
    </location>
</feature>
<accession>A0A0F9I6S6</accession>
<dbReference type="AlphaFoldDB" id="A0A0F9I6S6"/>
<sequence length="139" mass="16093">MTSTRDKATSEKGAKYAYSFLISTHGLKNAFRINRRVRELLREEKVRRNALPPSERCLDEFDENSGDSTKTKGKLKTKKTKKKSKGLFASLCELFDDKGIDKVTYQEAKKCAKEAKPDSSLSRGHYKWYMKRYNAQKKE</sequence>
<dbReference type="EMBL" id="LAZR01013148">
    <property type="protein sequence ID" value="KKM23316.1"/>
    <property type="molecule type" value="Genomic_DNA"/>
</dbReference>
<protein>
    <submittedName>
        <fullName evidence="2">Uncharacterized protein</fullName>
    </submittedName>
</protein>
<proteinExistence type="predicted"/>